<dbReference type="CDD" id="cd00082">
    <property type="entry name" value="HisKA"/>
    <property type="match status" value="1"/>
</dbReference>
<dbReference type="InterPro" id="IPR000014">
    <property type="entry name" value="PAS"/>
</dbReference>
<dbReference type="NCBIfam" id="TIGR00229">
    <property type="entry name" value="sensory_box"/>
    <property type="match status" value="1"/>
</dbReference>
<feature type="domain" description="PAC" evidence="11">
    <location>
        <begin position="77"/>
        <end position="127"/>
    </location>
</feature>
<accession>A0A931G1L8</accession>
<dbReference type="Pfam" id="PF00512">
    <property type="entry name" value="HisKA"/>
    <property type="match status" value="1"/>
</dbReference>
<evidence type="ECO:0000256" key="8">
    <source>
        <dbReference type="SAM" id="MobiDB-lite"/>
    </source>
</evidence>
<dbReference type="PROSITE" id="PS50109">
    <property type="entry name" value="HIS_KIN"/>
    <property type="match status" value="1"/>
</dbReference>
<keyword evidence="7" id="KW-0902">Two-component regulatory system</keyword>
<dbReference type="SUPFAM" id="SSF55781">
    <property type="entry name" value="GAF domain-like"/>
    <property type="match status" value="1"/>
</dbReference>
<gene>
    <name evidence="12" type="ORF">I4J89_42120</name>
</gene>
<evidence type="ECO:0000256" key="1">
    <source>
        <dbReference type="ARBA" id="ARBA00000085"/>
    </source>
</evidence>
<feature type="compositionally biased region" description="Polar residues" evidence="8">
    <location>
        <begin position="539"/>
        <end position="554"/>
    </location>
</feature>
<dbReference type="GO" id="GO:0000155">
    <property type="term" value="F:phosphorelay sensor kinase activity"/>
    <property type="evidence" value="ECO:0007669"/>
    <property type="project" value="InterPro"/>
</dbReference>
<dbReference type="InterPro" id="IPR035965">
    <property type="entry name" value="PAS-like_dom_sf"/>
</dbReference>
<evidence type="ECO:0000256" key="2">
    <source>
        <dbReference type="ARBA" id="ARBA00004236"/>
    </source>
</evidence>
<dbReference type="AlphaFoldDB" id="A0A931G1L8"/>
<dbReference type="Gene3D" id="1.10.287.130">
    <property type="match status" value="1"/>
</dbReference>
<dbReference type="Pfam" id="PF00989">
    <property type="entry name" value="PAS"/>
    <property type="match status" value="1"/>
</dbReference>
<keyword evidence="13" id="KW-1185">Reference proteome</keyword>
<dbReference type="PROSITE" id="PS50113">
    <property type="entry name" value="PAC"/>
    <property type="match status" value="1"/>
</dbReference>
<dbReference type="FunFam" id="3.30.565.10:FF:000006">
    <property type="entry name" value="Sensor histidine kinase WalK"/>
    <property type="match status" value="1"/>
</dbReference>
<dbReference type="SUPFAM" id="SSF47384">
    <property type="entry name" value="Homodimeric domain of signal transducing histidine kinase"/>
    <property type="match status" value="1"/>
</dbReference>
<dbReference type="InterPro" id="IPR003661">
    <property type="entry name" value="HisK_dim/P_dom"/>
</dbReference>
<dbReference type="CDD" id="cd00075">
    <property type="entry name" value="HATPase"/>
    <property type="match status" value="1"/>
</dbReference>
<dbReference type="Gene3D" id="3.30.450.20">
    <property type="entry name" value="PAS domain"/>
    <property type="match status" value="1"/>
</dbReference>
<dbReference type="PANTHER" id="PTHR43547">
    <property type="entry name" value="TWO-COMPONENT HISTIDINE KINASE"/>
    <property type="match status" value="1"/>
</dbReference>
<evidence type="ECO:0000313" key="12">
    <source>
        <dbReference type="EMBL" id="MBG0568048.1"/>
    </source>
</evidence>
<evidence type="ECO:0000259" key="10">
    <source>
        <dbReference type="PROSITE" id="PS50112"/>
    </source>
</evidence>
<dbReference type="SUPFAM" id="SSF55874">
    <property type="entry name" value="ATPase domain of HSP90 chaperone/DNA topoisomerase II/histidine kinase"/>
    <property type="match status" value="1"/>
</dbReference>
<dbReference type="PANTHER" id="PTHR43547:SF2">
    <property type="entry name" value="HYBRID SIGNAL TRANSDUCTION HISTIDINE KINASE C"/>
    <property type="match status" value="1"/>
</dbReference>
<dbReference type="GO" id="GO:0006355">
    <property type="term" value="P:regulation of DNA-templated transcription"/>
    <property type="evidence" value="ECO:0007669"/>
    <property type="project" value="InterPro"/>
</dbReference>
<dbReference type="PRINTS" id="PR00344">
    <property type="entry name" value="BCTRLSENSOR"/>
</dbReference>
<comment type="caution">
    <text evidence="12">The sequence shown here is derived from an EMBL/GenBank/DDBJ whole genome shotgun (WGS) entry which is preliminary data.</text>
</comment>
<dbReference type="SMART" id="SM00387">
    <property type="entry name" value="HATPase_c"/>
    <property type="match status" value="1"/>
</dbReference>
<dbReference type="SMART" id="SM00091">
    <property type="entry name" value="PAS"/>
    <property type="match status" value="1"/>
</dbReference>
<dbReference type="SMART" id="SM00065">
    <property type="entry name" value="GAF"/>
    <property type="match status" value="1"/>
</dbReference>
<dbReference type="InterPro" id="IPR005467">
    <property type="entry name" value="His_kinase_dom"/>
</dbReference>
<dbReference type="InterPro" id="IPR003594">
    <property type="entry name" value="HATPase_dom"/>
</dbReference>
<dbReference type="GO" id="GO:0005886">
    <property type="term" value="C:plasma membrane"/>
    <property type="evidence" value="ECO:0007669"/>
    <property type="project" value="UniProtKB-SubCell"/>
</dbReference>
<proteinExistence type="predicted"/>
<dbReference type="SMART" id="SM00388">
    <property type="entry name" value="HisKA"/>
    <property type="match status" value="1"/>
</dbReference>
<keyword evidence="4" id="KW-0597">Phosphoprotein</keyword>
<evidence type="ECO:0000313" key="13">
    <source>
        <dbReference type="Proteomes" id="UP000598146"/>
    </source>
</evidence>
<dbReference type="InterPro" id="IPR029016">
    <property type="entry name" value="GAF-like_dom_sf"/>
</dbReference>
<dbReference type="EC" id="2.7.13.3" evidence="3"/>
<sequence length="554" mass="60392">MSLDLVLDTALEAFIAIDSNQRVTYWNPAAEQTFGYSLQEAIGQPVDELIIPETHRAAHRAGVARMVAGHPGTLLGQRLHLPARHRDGHRLYIELTFAPVTTDDGLQFYAFAHDITEQHRAERFRGCQLAVGAALSQAHDTSQAADAVLEAIAISLQWPYAELWTPAEQEQLLECTARWSAPGRDFTAFHADNYPRGAGAPWLVWESGEPLWIPNLATDGRSPRSALADRAGLHATLLVPVRSGTTNLGVLAFFGEEIEDPADILMSLLNGIAAQLGQYLERRRAEELEVELSRTKEHFIAVITHELRNPLAAVAGNAYLILDDADDLPSQHRDSIEVIARNAERMSGLIDDLLDHRQLESGQFALHFEPVDLCEVLQEALADIQAAADGKRLTFAISLPLDAIVNGDRTRLRQVADNLIGNAVKYTPEGGRIAVTVIPQEDHITCTISDTGIGIPPAERHRIFTPFYRATTALTSDRPGTGLGLAVTKALIEHHCGTIDYTSDGAHGTTFTVTLPRAFLPAGQDITDGSDPARRQHRTGPTSATASPLPTQPD</sequence>
<dbReference type="SUPFAM" id="SSF55785">
    <property type="entry name" value="PYP-like sensor domain (PAS domain)"/>
    <property type="match status" value="1"/>
</dbReference>
<evidence type="ECO:0000256" key="4">
    <source>
        <dbReference type="ARBA" id="ARBA00022553"/>
    </source>
</evidence>
<dbReference type="InterPro" id="IPR004358">
    <property type="entry name" value="Sig_transdc_His_kin-like_C"/>
</dbReference>
<dbReference type="Gene3D" id="3.30.450.40">
    <property type="match status" value="1"/>
</dbReference>
<dbReference type="InterPro" id="IPR036890">
    <property type="entry name" value="HATPase_C_sf"/>
</dbReference>
<feature type="region of interest" description="Disordered" evidence="8">
    <location>
        <begin position="522"/>
        <end position="554"/>
    </location>
</feature>
<dbReference type="Proteomes" id="UP000598146">
    <property type="component" value="Unassembled WGS sequence"/>
</dbReference>
<keyword evidence="5" id="KW-0808">Transferase</keyword>
<dbReference type="Pfam" id="PF13185">
    <property type="entry name" value="GAF_2"/>
    <property type="match status" value="1"/>
</dbReference>
<dbReference type="InterPro" id="IPR036097">
    <property type="entry name" value="HisK_dim/P_sf"/>
</dbReference>
<dbReference type="CDD" id="cd00130">
    <property type="entry name" value="PAS"/>
    <property type="match status" value="1"/>
</dbReference>
<evidence type="ECO:0000256" key="3">
    <source>
        <dbReference type="ARBA" id="ARBA00012438"/>
    </source>
</evidence>
<dbReference type="PROSITE" id="PS50112">
    <property type="entry name" value="PAS"/>
    <property type="match status" value="1"/>
</dbReference>
<evidence type="ECO:0000256" key="5">
    <source>
        <dbReference type="ARBA" id="ARBA00022679"/>
    </source>
</evidence>
<evidence type="ECO:0000259" key="11">
    <source>
        <dbReference type="PROSITE" id="PS50113"/>
    </source>
</evidence>
<evidence type="ECO:0000256" key="7">
    <source>
        <dbReference type="ARBA" id="ARBA00023012"/>
    </source>
</evidence>
<reference evidence="12" key="1">
    <citation type="submission" date="2020-11" db="EMBL/GenBank/DDBJ databases">
        <title>Isolation and identification of active actinomycetes.</title>
        <authorList>
            <person name="Sun X."/>
        </authorList>
    </citation>
    <scope>NUCLEOTIDE SEQUENCE</scope>
    <source>
        <strain evidence="12">NEAU-A11</strain>
    </source>
</reference>
<feature type="domain" description="Histidine kinase" evidence="9">
    <location>
        <begin position="302"/>
        <end position="519"/>
    </location>
</feature>
<dbReference type="Pfam" id="PF02518">
    <property type="entry name" value="HATPase_c"/>
    <property type="match status" value="1"/>
</dbReference>
<dbReference type="InterPro" id="IPR003018">
    <property type="entry name" value="GAF"/>
</dbReference>
<dbReference type="EMBL" id="JADQTO010000033">
    <property type="protein sequence ID" value="MBG0568048.1"/>
    <property type="molecule type" value="Genomic_DNA"/>
</dbReference>
<feature type="domain" description="PAS" evidence="10">
    <location>
        <begin position="1"/>
        <end position="70"/>
    </location>
</feature>
<comment type="subcellular location">
    <subcellularLocation>
        <location evidence="2">Cell membrane</location>
    </subcellularLocation>
</comment>
<dbReference type="InterPro" id="IPR013767">
    <property type="entry name" value="PAS_fold"/>
</dbReference>
<evidence type="ECO:0000256" key="6">
    <source>
        <dbReference type="ARBA" id="ARBA00022777"/>
    </source>
</evidence>
<dbReference type="InterPro" id="IPR000700">
    <property type="entry name" value="PAS-assoc_C"/>
</dbReference>
<comment type="catalytic activity">
    <reaction evidence="1">
        <text>ATP + protein L-histidine = ADP + protein N-phospho-L-histidine.</text>
        <dbReference type="EC" id="2.7.13.3"/>
    </reaction>
</comment>
<protein>
    <recommendedName>
        <fullName evidence="3">histidine kinase</fullName>
        <ecNumber evidence="3">2.7.13.3</ecNumber>
    </recommendedName>
</protein>
<evidence type="ECO:0000259" key="9">
    <source>
        <dbReference type="PROSITE" id="PS50109"/>
    </source>
</evidence>
<keyword evidence="6" id="KW-0418">Kinase</keyword>
<organism evidence="12 13">
    <name type="scientific">Actinoplanes aureus</name>
    <dbReference type="NCBI Taxonomy" id="2792083"/>
    <lineage>
        <taxon>Bacteria</taxon>
        <taxon>Bacillati</taxon>
        <taxon>Actinomycetota</taxon>
        <taxon>Actinomycetes</taxon>
        <taxon>Micromonosporales</taxon>
        <taxon>Micromonosporaceae</taxon>
        <taxon>Actinoplanes</taxon>
    </lineage>
</organism>
<dbReference type="Gene3D" id="3.30.565.10">
    <property type="entry name" value="Histidine kinase-like ATPase, C-terminal domain"/>
    <property type="match status" value="1"/>
</dbReference>
<name>A0A931G1L8_9ACTN</name>